<sequence>MKTKIFFVSLLSIIVNFGCEDETETEGTINGDYVGNWYESYFANYDGEECSGEPTTEREETSDSYFWTLNDDGSALVTNETMCSAPDNADSEWCTATWTSSGGNILISSYGITSSYTVSETQGVLQMSIVVQGQSGSQDNMTPFCQLTRFTKI</sequence>
<dbReference type="SUPFAM" id="SSF50814">
    <property type="entry name" value="Lipocalins"/>
    <property type="match status" value="1"/>
</dbReference>
<organism evidence="1">
    <name type="scientific">marine metagenome</name>
    <dbReference type="NCBI Taxonomy" id="408172"/>
    <lineage>
        <taxon>unclassified sequences</taxon>
        <taxon>metagenomes</taxon>
        <taxon>ecological metagenomes</taxon>
    </lineage>
</organism>
<reference evidence="1" key="1">
    <citation type="submission" date="2018-05" db="EMBL/GenBank/DDBJ databases">
        <authorList>
            <person name="Lanie J.A."/>
            <person name="Ng W.-L."/>
            <person name="Kazmierczak K.M."/>
            <person name="Andrzejewski T.M."/>
            <person name="Davidsen T.M."/>
            <person name="Wayne K.J."/>
            <person name="Tettelin H."/>
            <person name="Glass J.I."/>
            <person name="Rusch D."/>
            <person name="Podicherti R."/>
            <person name="Tsui H.-C.T."/>
            <person name="Winkler M.E."/>
        </authorList>
    </citation>
    <scope>NUCLEOTIDE SEQUENCE</scope>
</reference>
<proteinExistence type="predicted"/>
<gene>
    <name evidence="1" type="ORF">METZ01_LOCUS499037</name>
</gene>
<accession>A0A383DPI7</accession>
<evidence type="ECO:0000313" key="1">
    <source>
        <dbReference type="EMBL" id="SVE46183.1"/>
    </source>
</evidence>
<name>A0A383DPI7_9ZZZZ</name>
<dbReference type="AlphaFoldDB" id="A0A383DPI7"/>
<evidence type="ECO:0008006" key="2">
    <source>
        <dbReference type="Google" id="ProtNLM"/>
    </source>
</evidence>
<dbReference type="InterPro" id="IPR012674">
    <property type="entry name" value="Calycin"/>
</dbReference>
<protein>
    <recommendedName>
        <fullName evidence="2">Lipocalin-like domain-containing protein</fullName>
    </recommendedName>
</protein>
<dbReference type="EMBL" id="UINC01218938">
    <property type="protein sequence ID" value="SVE46183.1"/>
    <property type="molecule type" value="Genomic_DNA"/>
</dbReference>